<dbReference type="Proteomes" id="UP001501237">
    <property type="component" value="Unassembled WGS sequence"/>
</dbReference>
<accession>A0ABP6QE78</accession>
<evidence type="ECO:0000313" key="2">
    <source>
        <dbReference type="Proteomes" id="UP001501237"/>
    </source>
</evidence>
<evidence type="ECO:0000313" key="1">
    <source>
        <dbReference type="EMBL" id="GAA3221364.1"/>
    </source>
</evidence>
<keyword evidence="2" id="KW-1185">Reference proteome</keyword>
<gene>
    <name evidence="1" type="ORF">GCM10010468_46450</name>
</gene>
<comment type="caution">
    <text evidence="1">The sequence shown here is derived from an EMBL/GenBank/DDBJ whole genome shotgun (WGS) entry which is preliminary data.</text>
</comment>
<reference evidence="2" key="1">
    <citation type="journal article" date="2019" name="Int. J. Syst. Evol. Microbiol.">
        <title>The Global Catalogue of Microorganisms (GCM) 10K type strain sequencing project: providing services to taxonomists for standard genome sequencing and annotation.</title>
        <authorList>
            <consortium name="The Broad Institute Genomics Platform"/>
            <consortium name="The Broad Institute Genome Sequencing Center for Infectious Disease"/>
            <person name="Wu L."/>
            <person name="Ma J."/>
        </authorList>
    </citation>
    <scope>NUCLEOTIDE SEQUENCE [LARGE SCALE GENOMIC DNA]</scope>
    <source>
        <strain evidence="2">JCM 9377</strain>
    </source>
</reference>
<proteinExistence type="predicted"/>
<organism evidence="1 2">
    <name type="scientific">Actinocorallia longicatena</name>
    <dbReference type="NCBI Taxonomy" id="111803"/>
    <lineage>
        <taxon>Bacteria</taxon>
        <taxon>Bacillati</taxon>
        <taxon>Actinomycetota</taxon>
        <taxon>Actinomycetes</taxon>
        <taxon>Streptosporangiales</taxon>
        <taxon>Thermomonosporaceae</taxon>
        <taxon>Actinocorallia</taxon>
    </lineage>
</organism>
<dbReference type="EMBL" id="BAAAUV010000012">
    <property type="protein sequence ID" value="GAA3221364.1"/>
    <property type="molecule type" value="Genomic_DNA"/>
</dbReference>
<name>A0ABP6QE78_9ACTN</name>
<protein>
    <submittedName>
        <fullName evidence="1">Uncharacterized protein</fullName>
    </submittedName>
</protein>
<sequence>MGGLNAPGQGVGRLRVRAAMAGPPAPEERCLKTGAGMGLRGDPAALPEKGSGLLSLIGVAEPVPLSDGGP</sequence>